<evidence type="ECO:0000313" key="3">
    <source>
        <dbReference type="Proteomes" id="UP000637239"/>
    </source>
</evidence>
<gene>
    <name evidence="2" type="ORF">ACHE_30371A</name>
</gene>
<protein>
    <submittedName>
        <fullName evidence="2">Uncharacterized protein</fullName>
    </submittedName>
</protein>
<dbReference type="EMBL" id="AP024418">
    <property type="protein sequence ID" value="BCR86384.1"/>
    <property type="molecule type" value="Genomic_DNA"/>
</dbReference>
<feature type="region of interest" description="Disordered" evidence="1">
    <location>
        <begin position="1"/>
        <end position="28"/>
    </location>
</feature>
<name>A0A7R7VKM4_ASPCH</name>
<keyword evidence="3" id="KW-1185">Reference proteome</keyword>
<organism evidence="2 3">
    <name type="scientific">Aspergillus chevalieri</name>
    <name type="common">Eurotium chevalieri</name>
    <dbReference type="NCBI Taxonomy" id="182096"/>
    <lineage>
        <taxon>Eukaryota</taxon>
        <taxon>Fungi</taxon>
        <taxon>Dikarya</taxon>
        <taxon>Ascomycota</taxon>
        <taxon>Pezizomycotina</taxon>
        <taxon>Eurotiomycetes</taxon>
        <taxon>Eurotiomycetidae</taxon>
        <taxon>Eurotiales</taxon>
        <taxon>Aspergillaceae</taxon>
        <taxon>Aspergillus</taxon>
        <taxon>Aspergillus subgen. Aspergillus</taxon>
    </lineage>
</organism>
<reference evidence="2" key="2">
    <citation type="submission" date="2021-02" db="EMBL/GenBank/DDBJ databases">
        <title>Aspergillus chevalieri M1 genome sequence.</title>
        <authorList>
            <person name="Kadooka C."/>
            <person name="Mori K."/>
            <person name="Futagami T."/>
        </authorList>
    </citation>
    <scope>NUCLEOTIDE SEQUENCE</scope>
    <source>
        <strain evidence="2">M1</strain>
    </source>
</reference>
<dbReference type="Proteomes" id="UP000637239">
    <property type="component" value="Chromosome 3"/>
</dbReference>
<dbReference type="RefSeq" id="XP_043134906.1">
    <property type="nucleotide sequence ID" value="XM_043276982.1"/>
</dbReference>
<sequence>MEETDDYEMSNVDNRGEGKDTIPNKISGPIALNENKTCKATEKKEKKIERNRALMPASIAKILTFDLANFLTPVGSSISLKLLSFNVYLIGIPQLI</sequence>
<dbReference type="KEGG" id="ache:ACHE_30371A"/>
<reference evidence="2" key="1">
    <citation type="submission" date="2021-01" db="EMBL/GenBank/DDBJ databases">
        <authorList>
            <consortium name="Aspergillus chevalieri M1 genome sequencing consortium"/>
            <person name="Kazuki M."/>
            <person name="Futagami T."/>
        </authorList>
    </citation>
    <scope>NUCLEOTIDE SEQUENCE</scope>
    <source>
        <strain evidence="2">M1</strain>
    </source>
</reference>
<evidence type="ECO:0000313" key="2">
    <source>
        <dbReference type="EMBL" id="BCR86384.1"/>
    </source>
</evidence>
<dbReference type="AlphaFoldDB" id="A0A7R7VKM4"/>
<accession>A0A7R7VKM4</accession>
<evidence type="ECO:0000256" key="1">
    <source>
        <dbReference type="SAM" id="MobiDB-lite"/>
    </source>
</evidence>
<proteinExistence type="predicted"/>
<dbReference type="GeneID" id="66980743"/>